<dbReference type="KEGG" id="scs:Sta7437_1735"/>
<keyword evidence="2" id="KW-1185">Reference proteome</keyword>
<dbReference type="Proteomes" id="UP000010473">
    <property type="component" value="Chromosome"/>
</dbReference>
<dbReference type="EMBL" id="CP003653">
    <property type="protein sequence ID" value="AFZ35294.1"/>
    <property type="molecule type" value="Genomic_DNA"/>
</dbReference>
<reference evidence="2" key="1">
    <citation type="journal article" date="2013" name="Proc. Natl. Acad. Sci. U.S.A.">
        <title>Improving the coverage of the cyanobacterial phylum using diversity-driven genome sequencing.</title>
        <authorList>
            <person name="Shih P.M."/>
            <person name="Wu D."/>
            <person name="Latifi A."/>
            <person name="Axen S.D."/>
            <person name="Fewer D.P."/>
            <person name="Talla E."/>
            <person name="Calteau A."/>
            <person name="Cai F."/>
            <person name="Tandeau de Marsac N."/>
            <person name="Rippka R."/>
            <person name="Herdman M."/>
            <person name="Sivonen K."/>
            <person name="Coursin T."/>
            <person name="Laurent T."/>
            <person name="Goodwin L."/>
            <person name="Nolan M."/>
            <person name="Davenport K.W."/>
            <person name="Han C.S."/>
            <person name="Rubin E.M."/>
            <person name="Eisen J.A."/>
            <person name="Woyke T."/>
            <person name="Gugger M."/>
            <person name="Kerfeld C.A."/>
        </authorList>
    </citation>
    <scope>NUCLEOTIDE SEQUENCE [LARGE SCALE GENOMIC DNA]</scope>
    <source>
        <strain evidence="2">ATCC 29371 / PCC 7437</strain>
    </source>
</reference>
<dbReference type="STRING" id="111780.Sta7437_1735"/>
<organism evidence="1 2">
    <name type="scientific">Stanieria cyanosphaera (strain ATCC 29371 / PCC 7437)</name>
    <dbReference type="NCBI Taxonomy" id="111780"/>
    <lineage>
        <taxon>Bacteria</taxon>
        <taxon>Bacillati</taxon>
        <taxon>Cyanobacteriota</taxon>
        <taxon>Cyanophyceae</taxon>
        <taxon>Pleurocapsales</taxon>
        <taxon>Dermocarpellaceae</taxon>
        <taxon>Stanieria</taxon>
    </lineage>
</organism>
<dbReference type="RefSeq" id="WP_015192965.1">
    <property type="nucleotide sequence ID" value="NC_019748.1"/>
</dbReference>
<accession>K9XTA5</accession>
<dbReference type="AlphaFoldDB" id="K9XTA5"/>
<dbReference type="HOGENOM" id="CLU_1843890_0_0_3"/>
<evidence type="ECO:0000313" key="1">
    <source>
        <dbReference type="EMBL" id="AFZ35294.1"/>
    </source>
</evidence>
<evidence type="ECO:0000313" key="2">
    <source>
        <dbReference type="Proteomes" id="UP000010473"/>
    </source>
</evidence>
<name>K9XTA5_STAC7</name>
<protein>
    <submittedName>
        <fullName evidence="1">Uncharacterized protein</fullName>
    </submittedName>
</protein>
<sequence length="139" mass="15384">MAIFTPKTLKLITYFPKIFICLVLSSSVSLILCPSKKVLAIPHLVSGTKILAMGVDECKARATQAGTIAFTSEKSSESDLGFQLFGYTSLSSVVIYCIERPERTVVTITTSSDSSDEHFGNAPALYRRIWSFMETDMWK</sequence>
<proteinExistence type="predicted"/>
<gene>
    <name evidence="1" type="ordered locus">Sta7437_1735</name>
</gene>